<protein>
    <recommendedName>
        <fullName evidence="1">DUF7167 domain-containing protein</fullName>
    </recommendedName>
</protein>
<dbReference type="InterPro" id="IPR055591">
    <property type="entry name" value="DUF7167"/>
</dbReference>
<dbReference type="AlphaFoldDB" id="A0A333VQY9"/>
<name>A0A333VQY9_ACIBA</name>
<reference evidence="2 3" key="1">
    <citation type="submission" date="2018-07" db="EMBL/GenBank/DDBJ databases">
        <authorList>
            <consortium name="Pathogen Informatics"/>
        </authorList>
    </citation>
    <scope>NUCLEOTIDE SEQUENCE [LARGE SCALE GENOMIC DNA]</scope>
    <source>
        <strain evidence="2 3">4300STDY7045823</strain>
    </source>
</reference>
<dbReference type="RefSeq" id="WP_114189898.1">
    <property type="nucleotide sequence ID" value="NZ_UFIO01000009.1"/>
</dbReference>
<evidence type="ECO:0000313" key="2">
    <source>
        <dbReference type="EMBL" id="SST19919.1"/>
    </source>
</evidence>
<organism evidence="2 3">
    <name type="scientific">Acinetobacter baumannii</name>
    <dbReference type="NCBI Taxonomy" id="470"/>
    <lineage>
        <taxon>Bacteria</taxon>
        <taxon>Pseudomonadati</taxon>
        <taxon>Pseudomonadota</taxon>
        <taxon>Gammaproteobacteria</taxon>
        <taxon>Moraxellales</taxon>
        <taxon>Moraxellaceae</taxon>
        <taxon>Acinetobacter</taxon>
        <taxon>Acinetobacter calcoaceticus/baumannii complex</taxon>
    </lineage>
</organism>
<accession>A0A333VQY9</accession>
<evidence type="ECO:0000259" key="1">
    <source>
        <dbReference type="Pfam" id="PF23768"/>
    </source>
</evidence>
<dbReference type="Proteomes" id="UP000252694">
    <property type="component" value="Unassembled WGS sequence"/>
</dbReference>
<feature type="domain" description="DUF7167" evidence="1">
    <location>
        <begin position="7"/>
        <end position="70"/>
    </location>
</feature>
<gene>
    <name evidence="2" type="ORF">SAMEA104305318_01098</name>
</gene>
<dbReference type="EMBL" id="UFMQ01000003">
    <property type="protein sequence ID" value="SST19919.1"/>
    <property type="molecule type" value="Genomic_DNA"/>
</dbReference>
<proteinExistence type="predicted"/>
<sequence length="70" mass="8204">MSEFNSIKVRLKLSIGFVIGNQEEDLLLSDYISEEEWNALGFFEKQEFVEKEILQEWANGYIEKSAEVLE</sequence>
<dbReference type="Pfam" id="PF23768">
    <property type="entry name" value="DUF7167"/>
    <property type="match status" value="1"/>
</dbReference>
<evidence type="ECO:0000313" key="3">
    <source>
        <dbReference type="Proteomes" id="UP000252694"/>
    </source>
</evidence>